<feature type="region of interest" description="Disordered" evidence="1">
    <location>
        <begin position="119"/>
        <end position="141"/>
    </location>
</feature>
<evidence type="ECO:0000313" key="3">
    <source>
        <dbReference type="Proteomes" id="UP001142393"/>
    </source>
</evidence>
<accession>A0A9W8TXB0</accession>
<feature type="compositionally biased region" description="Basic and acidic residues" evidence="1">
    <location>
        <begin position="477"/>
        <end position="486"/>
    </location>
</feature>
<gene>
    <name evidence="2" type="ORF">DFH05DRAFT_1524908</name>
</gene>
<reference evidence="2 3" key="1">
    <citation type="journal article" date="2023" name="Proc. Natl. Acad. Sci. U.S.A.">
        <title>A global phylogenomic analysis of the shiitake genus Lentinula.</title>
        <authorList>
            <person name="Sierra-Patev S."/>
            <person name="Min B."/>
            <person name="Naranjo-Ortiz M."/>
            <person name="Looney B."/>
            <person name="Konkel Z."/>
            <person name="Slot J.C."/>
            <person name="Sakamoto Y."/>
            <person name="Steenwyk J.L."/>
            <person name="Rokas A."/>
            <person name="Carro J."/>
            <person name="Camarero S."/>
            <person name="Ferreira P."/>
            <person name="Molpeceres G."/>
            <person name="Ruiz-Duenas F.J."/>
            <person name="Serrano A."/>
            <person name="Henrissat B."/>
            <person name="Drula E."/>
            <person name="Hughes K.W."/>
            <person name="Mata J.L."/>
            <person name="Ishikawa N.K."/>
            <person name="Vargas-Isla R."/>
            <person name="Ushijima S."/>
            <person name="Smith C.A."/>
            <person name="Donoghue J."/>
            <person name="Ahrendt S."/>
            <person name="Andreopoulos W."/>
            <person name="He G."/>
            <person name="LaButti K."/>
            <person name="Lipzen A."/>
            <person name="Ng V."/>
            <person name="Riley R."/>
            <person name="Sandor L."/>
            <person name="Barry K."/>
            <person name="Martinez A.T."/>
            <person name="Xiao Y."/>
            <person name="Gibbons J.G."/>
            <person name="Terashima K."/>
            <person name="Grigoriev I.V."/>
            <person name="Hibbett D."/>
        </authorList>
    </citation>
    <scope>NUCLEOTIDE SEQUENCE [LARGE SCALE GENOMIC DNA]</scope>
    <source>
        <strain evidence="2 3">TFB7810</strain>
    </source>
</reference>
<evidence type="ECO:0000256" key="1">
    <source>
        <dbReference type="SAM" id="MobiDB-lite"/>
    </source>
</evidence>
<dbReference type="EMBL" id="JANVFU010000007">
    <property type="protein sequence ID" value="KAJ3743909.1"/>
    <property type="molecule type" value="Genomic_DNA"/>
</dbReference>
<sequence length="718" mass="81040">MAHPRSKTCFAYRRRSTGISSKYQECSRPRCSNPVEVFLCTGSKYEHHRGFFYEACINKNNPADTHFVTWRTDIEPCHVADLIRIKPIHGVLPMTPTHKPRTMQSLIEQNTEQIPFQPYPPSPARVHDRSSQGHSPAKRHTTDMEKLFDFGEEIIIPEETLTEEEARHFSMNLDIAEDQEIEPGVITSMQVLHDALNQRLQSDSAFMSTAVQGAAMPFPVSADSQNAPDSANIPFYPLLPQTALDGINIPSSSSAHLSSSDCSTETVQPPFNWQPGQTTRITVNNVARNTCLGIHCFGKTGLKVNDSCHFKMCKSCCLEYQSQFDTVCKEAGHRPSSKQSASLGSTPFYTHNRPLLPLHYTKHQEAQVDHHKHSKVLQNRQAYANHVLRNVRVKQWDLDGKSTMLTVECTTFPHFCLNDCSKSVRDFIGISNEKLVAVFDPEVKGWVLQEGKTKRTLLEGEVFLVRAPLCSSGDGMKEAEEVEVNRRNPRKRKFQDNDTYQFTISSAPSTPNQSTSRHTLSLSPASTQPVPNLPSIRELSASPELPYEIPLELRTPTRIPKAKKAKVMKTDEPEILDLTLPNSGHGSWPYRLYKPMHDAYTRKEEYRLMHKDVFPKSSSRTVARANAAWKAGSNEVKARYLSDPKSCWMSYEAEVKDRHNGKIPTYTEAKREMAIESGPYKANIEMGASQGKGRAWSSKVKVKNEVQEEPVYKYVSSD</sequence>
<dbReference type="Proteomes" id="UP001142393">
    <property type="component" value="Unassembled WGS sequence"/>
</dbReference>
<organism evidence="2 3">
    <name type="scientific">Lentinula detonsa</name>
    <dbReference type="NCBI Taxonomy" id="2804962"/>
    <lineage>
        <taxon>Eukaryota</taxon>
        <taxon>Fungi</taxon>
        <taxon>Dikarya</taxon>
        <taxon>Basidiomycota</taxon>
        <taxon>Agaricomycotina</taxon>
        <taxon>Agaricomycetes</taxon>
        <taxon>Agaricomycetidae</taxon>
        <taxon>Agaricales</taxon>
        <taxon>Marasmiineae</taxon>
        <taxon>Omphalotaceae</taxon>
        <taxon>Lentinula</taxon>
    </lineage>
</organism>
<proteinExistence type="predicted"/>
<feature type="compositionally biased region" description="Polar residues" evidence="1">
    <location>
        <begin position="497"/>
        <end position="530"/>
    </location>
</feature>
<feature type="region of interest" description="Disordered" evidence="1">
    <location>
        <begin position="477"/>
        <end position="536"/>
    </location>
</feature>
<keyword evidence="3" id="KW-1185">Reference proteome</keyword>
<protein>
    <submittedName>
        <fullName evidence="2">Uncharacterized protein</fullName>
    </submittedName>
</protein>
<comment type="caution">
    <text evidence="2">The sequence shown here is derived from an EMBL/GenBank/DDBJ whole genome shotgun (WGS) entry which is preliminary data.</text>
</comment>
<evidence type="ECO:0000313" key="2">
    <source>
        <dbReference type="EMBL" id="KAJ3743909.1"/>
    </source>
</evidence>
<dbReference type="AlphaFoldDB" id="A0A9W8TXB0"/>
<name>A0A9W8TXB0_9AGAR</name>